<dbReference type="Proteomes" id="UP000324897">
    <property type="component" value="Unassembled WGS sequence"/>
</dbReference>
<evidence type="ECO:0000313" key="8">
    <source>
        <dbReference type="Proteomes" id="UP000324897"/>
    </source>
</evidence>
<dbReference type="AlphaFoldDB" id="A0A5J9VFA6"/>
<dbReference type="GO" id="GO:0005634">
    <property type="term" value="C:nucleus"/>
    <property type="evidence" value="ECO:0007669"/>
    <property type="project" value="UniProtKB-SubCell"/>
</dbReference>
<keyword evidence="8" id="KW-1185">Reference proteome</keyword>
<gene>
    <name evidence="7" type="ORF">EJB05_15946</name>
</gene>
<evidence type="ECO:0000256" key="1">
    <source>
        <dbReference type="ARBA" id="ARBA00004123"/>
    </source>
</evidence>
<feature type="compositionally biased region" description="Low complexity" evidence="6">
    <location>
        <begin position="18"/>
        <end position="30"/>
    </location>
</feature>
<dbReference type="PANTHER" id="PTHR34397">
    <property type="entry name" value="OS05G0237600 PROTEIN"/>
    <property type="match status" value="1"/>
</dbReference>
<protein>
    <submittedName>
        <fullName evidence="7">Uncharacterized protein</fullName>
    </submittedName>
</protein>
<evidence type="ECO:0000256" key="6">
    <source>
        <dbReference type="SAM" id="MobiDB-lite"/>
    </source>
</evidence>
<evidence type="ECO:0000256" key="2">
    <source>
        <dbReference type="ARBA" id="ARBA00023015"/>
    </source>
</evidence>
<dbReference type="InterPro" id="IPR015300">
    <property type="entry name" value="DNA-bd_pseudobarrel_sf"/>
</dbReference>
<keyword evidence="2" id="KW-0805">Transcription regulation</keyword>
<evidence type="ECO:0000256" key="4">
    <source>
        <dbReference type="ARBA" id="ARBA00023163"/>
    </source>
</evidence>
<dbReference type="OrthoDB" id="636192at2759"/>
<keyword evidence="5" id="KW-0539">Nucleus</keyword>
<feature type="compositionally biased region" description="Acidic residues" evidence="6">
    <location>
        <begin position="202"/>
        <end position="213"/>
    </location>
</feature>
<dbReference type="EMBL" id="RWGY01000009">
    <property type="protein sequence ID" value="TVU34117.1"/>
    <property type="molecule type" value="Genomic_DNA"/>
</dbReference>
<accession>A0A5J9VFA6</accession>
<proteinExistence type="predicted"/>
<evidence type="ECO:0000256" key="5">
    <source>
        <dbReference type="ARBA" id="ARBA00023242"/>
    </source>
</evidence>
<feature type="non-terminal residue" evidence="7">
    <location>
        <position position="1"/>
    </location>
</feature>
<dbReference type="GO" id="GO:0003677">
    <property type="term" value="F:DNA binding"/>
    <property type="evidence" value="ECO:0007669"/>
    <property type="project" value="UniProtKB-KW"/>
</dbReference>
<dbReference type="PANTHER" id="PTHR34397:SF15">
    <property type="entry name" value="OS08G0282100 PROTEIN"/>
    <property type="match status" value="1"/>
</dbReference>
<dbReference type="Gramene" id="TVU34117">
    <property type="protein sequence ID" value="TVU34117"/>
    <property type="gene ID" value="EJB05_15946"/>
</dbReference>
<feature type="region of interest" description="Disordered" evidence="6">
    <location>
        <begin position="1"/>
        <end position="41"/>
    </location>
</feature>
<organism evidence="7 8">
    <name type="scientific">Eragrostis curvula</name>
    <name type="common">weeping love grass</name>
    <dbReference type="NCBI Taxonomy" id="38414"/>
    <lineage>
        <taxon>Eukaryota</taxon>
        <taxon>Viridiplantae</taxon>
        <taxon>Streptophyta</taxon>
        <taxon>Embryophyta</taxon>
        <taxon>Tracheophyta</taxon>
        <taxon>Spermatophyta</taxon>
        <taxon>Magnoliopsida</taxon>
        <taxon>Liliopsida</taxon>
        <taxon>Poales</taxon>
        <taxon>Poaceae</taxon>
        <taxon>PACMAD clade</taxon>
        <taxon>Chloridoideae</taxon>
        <taxon>Eragrostideae</taxon>
        <taxon>Eragrostidinae</taxon>
        <taxon>Eragrostis</taxon>
    </lineage>
</organism>
<keyword evidence="3" id="KW-0238">DNA-binding</keyword>
<sequence>MERGGGSATAAAKKKNGKSGSARSGGVASRGPPPPPRSPEVVVPMDQVLTANDALRDALASLGATTPWYVTGKRLRTSDVHGNQARLLFSCKNGGGAPAAPSRHPLAACFTALEAARVADKDAGLLVTALDGRGRSHDIICKYLDSNHAYRFIAGWKAFVEANGLGLRGGGESAFGRDVRVEVWAFRSRKLHNRYVFVDDDGRDSGCPDDADDAPVGNGEGIDQLRADDSKIEKASTKKKKKTKKIREETGHPDGALGLVLLHYENNAAVEQGDVHAGEGEEGMVEEAPMTRQDYLGGAGGADEQSEATRAMSKDEMVAKFGEKMAFAAIGMNMLRMGRWGRD</sequence>
<dbReference type="SUPFAM" id="SSF101936">
    <property type="entry name" value="DNA-binding pseudobarrel domain"/>
    <property type="match status" value="1"/>
</dbReference>
<evidence type="ECO:0000256" key="3">
    <source>
        <dbReference type="ARBA" id="ARBA00023125"/>
    </source>
</evidence>
<reference evidence="7 8" key="1">
    <citation type="journal article" date="2019" name="Sci. Rep.">
        <title>A high-quality genome of Eragrostis curvula grass provides insights into Poaceae evolution and supports new strategies to enhance forage quality.</title>
        <authorList>
            <person name="Carballo J."/>
            <person name="Santos B.A.C.M."/>
            <person name="Zappacosta D."/>
            <person name="Garbus I."/>
            <person name="Selva J.P."/>
            <person name="Gallo C.A."/>
            <person name="Diaz A."/>
            <person name="Albertini E."/>
            <person name="Caccamo M."/>
            <person name="Echenique V."/>
        </authorList>
    </citation>
    <scope>NUCLEOTIDE SEQUENCE [LARGE SCALE GENOMIC DNA]</scope>
    <source>
        <strain evidence="8">cv. Victoria</strain>
        <tissue evidence="7">Leaf</tissue>
    </source>
</reference>
<dbReference type="Gene3D" id="2.40.330.10">
    <property type="entry name" value="DNA-binding pseudobarrel domain"/>
    <property type="match status" value="1"/>
</dbReference>
<evidence type="ECO:0000313" key="7">
    <source>
        <dbReference type="EMBL" id="TVU34117.1"/>
    </source>
</evidence>
<comment type="subcellular location">
    <subcellularLocation>
        <location evidence="1">Nucleus</location>
    </subcellularLocation>
</comment>
<comment type="caution">
    <text evidence="7">The sequence shown here is derived from an EMBL/GenBank/DDBJ whole genome shotgun (WGS) entry which is preliminary data.</text>
</comment>
<keyword evidence="4" id="KW-0804">Transcription</keyword>
<feature type="region of interest" description="Disordered" evidence="6">
    <location>
        <begin position="202"/>
        <end position="224"/>
    </location>
</feature>
<name>A0A5J9VFA6_9POAL</name>